<dbReference type="CDD" id="cd00814">
    <property type="entry name" value="MetRS_core"/>
    <property type="match status" value="1"/>
</dbReference>
<feature type="domain" description="Methionyl/Leucyl tRNA synthetase" evidence="9">
    <location>
        <begin position="430"/>
        <end position="644"/>
    </location>
</feature>
<dbReference type="EC" id="6.1.1.10" evidence="1"/>
<feature type="domain" description="Methionyl/Leucyl tRNA synthetase" evidence="9">
    <location>
        <begin position="287"/>
        <end position="418"/>
    </location>
</feature>
<dbReference type="SUPFAM" id="SSF47323">
    <property type="entry name" value="Anticodon-binding domain of a subclass of class I aminoacyl-tRNA synthetases"/>
    <property type="match status" value="1"/>
</dbReference>
<gene>
    <name evidence="11" type="ORF">BaOVIS_032100</name>
</gene>
<evidence type="ECO:0000313" key="12">
    <source>
        <dbReference type="Proteomes" id="UP001057455"/>
    </source>
</evidence>
<evidence type="ECO:0000256" key="7">
    <source>
        <dbReference type="ARBA" id="ARBA00030904"/>
    </source>
</evidence>
<dbReference type="Pfam" id="PF09334">
    <property type="entry name" value="tRNA-synt_1g"/>
    <property type="match status" value="2"/>
</dbReference>
<dbReference type="PRINTS" id="PR01041">
    <property type="entry name" value="TRNASYNTHMET"/>
</dbReference>
<evidence type="ECO:0000259" key="9">
    <source>
        <dbReference type="Pfam" id="PF09334"/>
    </source>
</evidence>
<dbReference type="FunFam" id="2.170.220.10:FF:000002">
    <property type="entry name" value="Methionine--tRNA ligase"/>
    <property type="match status" value="1"/>
</dbReference>
<reference evidence="11" key="1">
    <citation type="submission" date="2019-12" db="EMBL/GenBank/DDBJ databases">
        <title>Genome sequence of Babesia ovis.</title>
        <authorList>
            <person name="Yamagishi J."/>
            <person name="Sevinc F."/>
            <person name="Xuan X."/>
        </authorList>
    </citation>
    <scope>NUCLEOTIDE SEQUENCE</scope>
    <source>
        <strain evidence="11">Selcuk</strain>
    </source>
</reference>
<dbReference type="NCBIfam" id="TIGR00398">
    <property type="entry name" value="metG"/>
    <property type="match status" value="1"/>
</dbReference>
<keyword evidence="3" id="KW-0547">Nucleotide-binding</keyword>
<dbReference type="CDD" id="cd07957">
    <property type="entry name" value="Anticodon_Ia_Met"/>
    <property type="match status" value="1"/>
</dbReference>
<keyword evidence="4" id="KW-0067">ATP-binding</keyword>
<dbReference type="InterPro" id="IPR014729">
    <property type="entry name" value="Rossmann-like_a/b/a_fold"/>
</dbReference>
<dbReference type="InterPro" id="IPR023457">
    <property type="entry name" value="Met-tRNA_synth_2"/>
</dbReference>
<dbReference type="InterPro" id="IPR009080">
    <property type="entry name" value="tRNAsynth_Ia_anticodon-bd"/>
</dbReference>
<evidence type="ECO:0000256" key="2">
    <source>
        <dbReference type="ARBA" id="ARBA00022598"/>
    </source>
</evidence>
<dbReference type="AlphaFoldDB" id="A0A9W5TE12"/>
<evidence type="ECO:0000256" key="3">
    <source>
        <dbReference type="ARBA" id="ARBA00022741"/>
    </source>
</evidence>
<feature type="domain" description="Methionyl-tRNA synthetase anticodon-binding" evidence="10">
    <location>
        <begin position="687"/>
        <end position="779"/>
    </location>
</feature>
<sequence>MHILVLDSSLESLIAWSTAEFFRDFTSTILISSESLQGDNFSAVSIEELVAHNCVNGIPLSFKFLDSGDTHALNLFRESLKTNCSADKVPNIDGILSALCKARKEIHVKPLLLVIDTSTFEISPVFGSDAILKHYIEGGSHLVSEGSLFKENHNSQYFFDWLSWSSRLRTLCKKNIADSIKELLSLLETHLLSYSPNFPSLCLGSIVTTLSLLWYNAKLESLGLKLDMFVTIQKFMMHVLNGTSSSDKLRSLRMFHKHVESSRIPDKAEYSSDSLSSVCKDLIGRKYYITTALAYTNGAPHIGHTYEIVTSDIISRYFKVFGMNTTLLAGTDEHGLKVATTAESCGMYPIELADYYSAKFRDNNADLLTAPEIFVRTTEARHYKSAQKIWRILREKGDIYLGEYSGWYNVREETFLTEIEAAATDYKDPLSGKPYTLMKESSYFFRMSKYQQRLIDKISSDPLYLQPDAARSEILSRLKKPLEDLSVSRCNFKWGIPVPDDPTHVMYVWSDALTGYLSGIGFGDFDDISQLKLWPPDLQVIGKDIIWFFAVIWTSILMSLDVTLPKTIFAHGFITAADGRKMSKSLGNVVHTKDLLLKYGVDTLRYYMIRDSVFGSDVKFDLSSLADLHNSDLTDTIGNLVHRITTLCVKFCDGCIPCVANKSAPRPFNMVDVTSKTLNHLQRFALQDALETVLEAFRDTNKYLTDREPWAKSSADTRLDTIRNVLEAIYFLNHLMQPVIPKASSVVFKKLGTEPRKHIGFLSAEYDNLKEGTKIEVVESQRYVKPVVLAECDSATESSAISSTGDTIVDFERLAKGSVLSTGTRTHVLHGMGNSDIYRTINKMATKLAHIENEIKCKTLKLNKINRKNLDEVNGIRSRLEYHIAQKDKQIRILTAQLDEMHTALALSHERELRNAEKCLSYDDFGGTEELESHRDGSISSGTLRQTADMDGLPLSTALSFDRRYLELQKGHLDMEPSKVVSRKTTVKGSHPPKLSAIERHRFYKDESTKHESFQSAYGPSNDTPLMMKHEHFNCPPLPTPRAVHGAKQVVPLSWVKGSLSNGGKVSYHDGINLQRNSHRDKQQNKEEIHRLRTPGTTVLPLGATPALVRRQIVPRPPQENKGTLPDVQINALKPFSSSAVLPSSSFRTVDINDDSDADRTKKSQSSMMSANEDDKSVKIASLERDLITTKVALADSETQRDIEISNILKSKLTT</sequence>
<protein>
    <recommendedName>
        <fullName evidence="1">methionine--tRNA ligase</fullName>
        <ecNumber evidence="1">6.1.1.10</ecNumber>
    </recommendedName>
    <alternativeName>
        <fullName evidence="7">Methionyl-tRNA synthetase</fullName>
    </alternativeName>
</protein>
<evidence type="ECO:0000256" key="5">
    <source>
        <dbReference type="ARBA" id="ARBA00022917"/>
    </source>
</evidence>
<feature type="region of interest" description="Disordered" evidence="8">
    <location>
        <begin position="1151"/>
        <end position="1177"/>
    </location>
</feature>
<keyword evidence="2" id="KW-0436">Ligase</keyword>
<dbReference type="Gene3D" id="3.40.50.620">
    <property type="entry name" value="HUPs"/>
    <property type="match status" value="1"/>
</dbReference>
<dbReference type="SUPFAM" id="SSF52374">
    <property type="entry name" value="Nucleotidylyl transferase"/>
    <property type="match status" value="1"/>
</dbReference>
<keyword evidence="12" id="KW-1185">Reference proteome</keyword>
<accession>A0A9W5TE12</accession>
<dbReference type="Gene3D" id="1.10.730.10">
    <property type="entry name" value="Isoleucyl-tRNA Synthetase, Domain 1"/>
    <property type="match status" value="1"/>
</dbReference>
<dbReference type="GO" id="GO:0005524">
    <property type="term" value="F:ATP binding"/>
    <property type="evidence" value="ECO:0007669"/>
    <property type="project" value="UniProtKB-KW"/>
</dbReference>
<dbReference type="EMBL" id="BLIY01000024">
    <property type="protein sequence ID" value="GFE55806.1"/>
    <property type="molecule type" value="Genomic_DNA"/>
</dbReference>
<organism evidence="11 12">
    <name type="scientific">Babesia ovis</name>
    <dbReference type="NCBI Taxonomy" id="5869"/>
    <lineage>
        <taxon>Eukaryota</taxon>
        <taxon>Sar</taxon>
        <taxon>Alveolata</taxon>
        <taxon>Apicomplexa</taxon>
        <taxon>Aconoidasida</taxon>
        <taxon>Piroplasmida</taxon>
        <taxon>Babesiidae</taxon>
        <taxon>Babesia</taxon>
    </lineage>
</organism>
<dbReference type="PANTHER" id="PTHR43326:SF2">
    <property type="entry name" value="METHIONINE--TRNA LIGASE"/>
    <property type="match status" value="1"/>
</dbReference>
<comment type="caution">
    <text evidence="11">The sequence shown here is derived from an EMBL/GenBank/DDBJ whole genome shotgun (WGS) entry which is preliminary data.</text>
</comment>
<proteinExistence type="predicted"/>
<dbReference type="InterPro" id="IPR033911">
    <property type="entry name" value="MetRS_core"/>
</dbReference>
<dbReference type="GO" id="GO:0004825">
    <property type="term" value="F:methionine-tRNA ligase activity"/>
    <property type="evidence" value="ECO:0007669"/>
    <property type="project" value="UniProtKB-EC"/>
</dbReference>
<evidence type="ECO:0000313" key="11">
    <source>
        <dbReference type="EMBL" id="GFE55806.1"/>
    </source>
</evidence>
<evidence type="ECO:0000256" key="4">
    <source>
        <dbReference type="ARBA" id="ARBA00022840"/>
    </source>
</evidence>
<keyword evidence="6" id="KW-0030">Aminoacyl-tRNA synthetase</keyword>
<evidence type="ECO:0000256" key="6">
    <source>
        <dbReference type="ARBA" id="ARBA00023146"/>
    </source>
</evidence>
<dbReference type="PANTHER" id="PTHR43326">
    <property type="entry name" value="METHIONYL-TRNA SYNTHETASE"/>
    <property type="match status" value="1"/>
</dbReference>
<evidence type="ECO:0000256" key="8">
    <source>
        <dbReference type="SAM" id="MobiDB-lite"/>
    </source>
</evidence>
<name>A0A9W5TE12_BABOV</name>
<dbReference type="InterPro" id="IPR014758">
    <property type="entry name" value="Met-tRNA_synth"/>
</dbReference>
<dbReference type="Pfam" id="PF19303">
    <property type="entry name" value="Anticodon_3"/>
    <property type="match status" value="1"/>
</dbReference>
<evidence type="ECO:0000259" key="10">
    <source>
        <dbReference type="Pfam" id="PF19303"/>
    </source>
</evidence>
<keyword evidence="5" id="KW-0648">Protein biosynthesis</keyword>
<dbReference type="InterPro" id="IPR041872">
    <property type="entry name" value="Anticodon_Met"/>
</dbReference>
<dbReference type="Gene3D" id="2.170.220.10">
    <property type="match status" value="1"/>
</dbReference>
<dbReference type="InterPro" id="IPR015413">
    <property type="entry name" value="Methionyl/Leucyl_tRNA_Synth"/>
</dbReference>
<dbReference type="GO" id="GO:0006431">
    <property type="term" value="P:methionyl-tRNA aminoacylation"/>
    <property type="evidence" value="ECO:0007669"/>
    <property type="project" value="InterPro"/>
</dbReference>
<evidence type="ECO:0000256" key="1">
    <source>
        <dbReference type="ARBA" id="ARBA00012838"/>
    </source>
</evidence>
<dbReference type="Proteomes" id="UP001057455">
    <property type="component" value="Unassembled WGS sequence"/>
</dbReference>
<dbReference type="OrthoDB" id="5844513at2759"/>